<keyword evidence="3" id="KW-1185">Reference proteome</keyword>
<dbReference type="EMBL" id="LKTS01000012">
    <property type="protein sequence ID" value="PKD19620.1"/>
    <property type="molecule type" value="Genomic_DNA"/>
</dbReference>
<sequence>MISKTRAIFYFYRQFILPSVLLNFLFLLFGNPVVLIVVFKLFLACLGFYLYKTSYKDHLYFYQNLSLSSAKLFVYSFMIDFLFILLSTGIYSVLL</sequence>
<feature type="transmembrane region" description="Helical" evidence="1">
    <location>
        <begin position="72"/>
        <end position="94"/>
    </location>
</feature>
<accession>A0A2N0TXY9</accession>
<feature type="transmembrane region" description="Helical" evidence="1">
    <location>
        <begin position="7"/>
        <end position="27"/>
    </location>
</feature>
<dbReference type="Proteomes" id="UP000232673">
    <property type="component" value="Unassembled WGS sequence"/>
</dbReference>
<proteinExistence type="predicted"/>
<keyword evidence="1" id="KW-1133">Transmembrane helix</keyword>
<evidence type="ECO:0000313" key="2">
    <source>
        <dbReference type="EMBL" id="PKD19620.1"/>
    </source>
</evidence>
<evidence type="ECO:0000313" key="3">
    <source>
        <dbReference type="Proteomes" id="UP000232673"/>
    </source>
</evidence>
<keyword evidence="1" id="KW-0812">Transmembrane</keyword>
<reference evidence="2 3" key="1">
    <citation type="submission" date="2015-10" db="EMBL/GenBank/DDBJ databases">
        <title>Draft genome sequence of Salegentibacter salinarum KCTC 12975.</title>
        <authorList>
            <person name="Lin W."/>
            <person name="Zheng Q."/>
        </authorList>
    </citation>
    <scope>NUCLEOTIDE SEQUENCE [LARGE SCALE GENOMIC DNA]</scope>
    <source>
        <strain evidence="2 3">KCTC 12975</strain>
    </source>
</reference>
<dbReference type="AlphaFoldDB" id="A0A2N0TXY9"/>
<name>A0A2N0TXY9_9FLAO</name>
<organism evidence="2 3">
    <name type="scientific">Salegentibacter salinarum</name>
    <dbReference type="NCBI Taxonomy" id="447422"/>
    <lineage>
        <taxon>Bacteria</taxon>
        <taxon>Pseudomonadati</taxon>
        <taxon>Bacteroidota</taxon>
        <taxon>Flavobacteriia</taxon>
        <taxon>Flavobacteriales</taxon>
        <taxon>Flavobacteriaceae</taxon>
        <taxon>Salegentibacter</taxon>
    </lineage>
</organism>
<keyword evidence="1" id="KW-0472">Membrane</keyword>
<evidence type="ECO:0000256" key="1">
    <source>
        <dbReference type="SAM" id="Phobius"/>
    </source>
</evidence>
<evidence type="ECO:0008006" key="4">
    <source>
        <dbReference type="Google" id="ProtNLM"/>
    </source>
</evidence>
<protein>
    <recommendedName>
        <fullName evidence="4">Ubiquinone biosynthesis protein UbiA</fullName>
    </recommendedName>
</protein>
<gene>
    <name evidence="2" type="ORF">APR41_03160</name>
</gene>
<feature type="transmembrane region" description="Helical" evidence="1">
    <location>
        <begin position="33"/>
        <end position="51"/>
    </location>
</feature>
<comment type="caution">
    <text evidence="2">The sequence shown here is derived from an EMBL/GenBank/DDBJ whole genome shotgun (WGS) entry which is preliminary data.</text>
</comment>